<keyword evidence="6" id="KW-0460">Magnesium</keyword>
<evidence type="ECO:0000256" key="6">
    <source>
        <dbReference type="ARBA" id="ARBA00022842"/>
    </source>
</evidence>
<evidence type="ECO:0000313" key="14">
    <source>
        <dbReference type="Proteomes" id="UP000501802"/>
    </source>
</evidence>
<dbReference type="InterPro" id="IPR015797">
    <property type="entry name" value="NUDIX_hydrolase-like_dom_sf"/>
</dbReference>
<evidence type="ECO:0000256" key="2">
    <source>
        <dbReference type="ARBA" id="ARBA00007579"/>
    </source>
</evidence>
<reference evidence="13 14" key="1">
    <citation type="submission" date="2020-03" db="EMBL/GenBank/DDBJ databases">
        <authorList>
            <person name="Kim M.K."/>
        </authorList>
    </citation>
    <scope>NUCLEOTIDE SEQUENCE [LARGE SCALE GENOMIC DNA]</scope>
    <source>
        <strain evidence="13 14">BT328</strain>
    </source>
</reference>
<dbReference type="Pfam" id="PF00293">
    <property type="entry name" value="NUDIX"/>
    <property type="match status" value="1"/>
</dbReference>
<dbReference type="KEGG" id="spib:G8759_08505"/>
<dbReference type="EMBL" id="CP050063">
    <property type="protein sequence ID" value="QIP12661.1"/>
    <property type="molecule type" value="Genomic_DNA"/>
</dbReference>
<evidence type="ECO:0000256" key="7">
    <source>
        <dbReference type="ARBA" id="ARBA00023211"/>
    </source>
</evidence>
<dbReference type="EC" id="5.3.3.2" evidence="3 10"/>
<feature type="active site" evidence="11">
    <location>
        <position position="71"/>
    </location>
</feature>
<evidence type="ECO:0000256" key="1">
    <source>
        <dbReference type="ARBA" id="ARBA00004826"/>
    </source>
</evidence>
<dbReference type="SUPFAM" id="SSF55811">
    <property type="entry name" value="Nudix"/>
    <property type="match status" value="1"/>
</dbReference>
<dbReference type="RefSeq" id="WP_167206980.1">
    <property type="nucleotide sequence ID" value="NZ_CP050063.1"/>
</dbReference>
<organism evidence="13 14">
    <name type="scientific">Spirosoma aureum</name>
    <dbReference type="NCBI Taxonomy" id="2692134"/>
    <lineage>
        <taxon>Bacteria</taxon>
        <taxon>Pseudomonadati</taxon>
        <taxon>Bacteroidota</taxon>
        <taxon>Cytophagia</taxon>
        <taxon>Cytophagales</taxon>
        <taxon>Cytophagaceae</taxon>
        <taxon>Spirosoma</taxon>
    </lineage>
</organism>
<keyword evidence="5" id="KW-0479">Metal-binding</keyword>
<dbReference type="CDD" id="cd02885">
    <property type="entry name" value="NUDIX_IPP_Isomerase"/>
    <property type="match status" value="1"/>
</dbReference>
<dbReference type="NCBIfam" id="TIGR02150">
    <property type="entry name" value="IPP_isom_1"/>
    <property type="match status" value="1"/>
</dbReference>
<dbReference type="Gene3D" id="3.90.79.10">
    <property type="entry name" value="Nucleoside Triphosphate Pyrophosphohydrolase"/>
    <property type="match status" value="1"/>
</dbReference>
<dbReference type="PANTHER" id="PTHR10885">
    <property type="entry name" value="ISOPENTENYL-DIPHOSPHATE DELTA-ISOMERASE"/>
    <property type="match status" value="1"/>
</dbReference>
<dbReference type="InterPro" id="IPR056375">
    <property type="entry name" value="Idi_bact"/>
</dbReference>
<dbReference type="Proteomes" id="UP000501802">
    <property type="component" value="Chromosome"/>
</dbReference>
<dbReference type="PANTHER" id="PTHR10885:SF0">
    <property type="entry name" value="ISOPENTENYL-DIPHOSPHATE DELTA-ISOMERASE"/>
    <property type="match status" value="1"/>
</dbReference>
<accession>A0A6G9AJM1</accession>
<dbReference type="AlphaFoldDB" id="A0A6G9AJM1"/>
<sequence>MTNEITSSPTVLLVNEHDAVIGTAEKLAVHQSGELHRAFSVLIFNDQGDFLLQKRAPQKYHSGGLWSNSCCGHPSRPDNTADQAEQRLFEEMGFRTALEPLFSFRYHAELPNGLTEHELDHVFTGRYQGQVPFNPDEVCAVRWISADDLGQEIISAPDTFSVWFRMLFERLQQPV</sequence>
<dbReference type="InterPro" id="IPR000086">
    <property type="entry name" value="NUDIX_hydrolase_dom"/>
</dbReference>
<dbReference type="PIRSF" id="PIRSF018427">
    <property type="entry name" value="Isopntndiph_ism"/>
    <property type="match status" value="1"/>
</dbReference>
<comment type="similarity">
    <text evidence="2">Belongs to the IPP isomerase type 1 family.</text>
</comment>
<dbReference type="GO" id="GO:0046872">
    <property type="term" value="F:metal ion binding"/>
    <property type="evidence" value="ECO:0007669"/>
    <property type="project" value="UniProtKB-KW"/>
</dbReference>
<feature type="active site" evidence="11">
    <location>
        <position position="118"/>
    </location>
</feature>
<evidence type="ECO:0000256" key="4">
    <source>
        <dbReference type="ARBA" id="ARBA00022490"/>
    </source>
</evidence>
<keyword evidence="8" id="KW-0414">Isoprene biosynthesis</keyword>
<name>A0A6G9AJM1_9BACT</name>
<proteinExistence type="inferred from homology"/>
<dbReference type="PROSITE" id="PS51462">
    <property type="entry name" value="NUDIX"/>
    <property type="match status" value="1"/>
</dbReference>
<evidence type="ECO:0000256" key="3">
    <source>
        <dbReference type="ARBA" id="ARBA00012057"/>
    </source>
</evidence>
<evidence type="ECO:0000259" key="12">
    <source>
        <dbReference type="PROSITE" id="PS51462"/>
    </source>
</evidence>
<comment type="pathway">
    <text evidence="1">Isoprenoid biosynthesis; dimethylallyl diphosphate biosynthesis; dimethylallyl diphosphate from isopentenyl diphosphate: step 1/1.</text>
</comment>
<keyword evidence="4" id="KW-0963">Cytoplasm</keyword>
<keyword evidence="9 13" id="KW-0413">Isomerase</keyword>
<dbReference type="GO" id="GO:0050992">
    <property type="term" value="P:dimethylallyl diphosphate biosynthetic process"/>
    <property type="evidence" value="ECO:0007669"/>
    <property type="project" value="UniProtKB-UniPathway"/>
</dbReference>
<evidence type="ECO:0000256" key="11">
    <source>
        <dbReference type="PIRSR" id="PIRSR018427-1"/>
    </source>
</evidence>
<dbReference type="HAMAP" id="MF_00202">
    <property type="entry name" value="Idi"/>
    <property type="match status" value="1"/>
</dbReference>
<dbReference type="GO" id="GO:0004452">
    <property type="term" value="F:isopentenyl-diphosphate delta-isomerase activity"/>
    <property type="evidence" value="ECO:0007669"/>
    <property type="project" value="UniProtKB-UniRule"/>
</dbReference>
<feature type="domain" description="Nudix hydrolase" evidence="12">
    <location>
        <begin position="34"/>
        <end position="166"/>
    </location>
</feature>
<evidence type="ECO:0000256" key="10">
    <source>
        <dbReference type="NCBIfam" id="TIGR02150"/>
    </source>
</evidence>
<evidence type="ECO:0000313" key="13">
    <source>
        <dbReference type="EMBL" id="QIP12661.1"/>
    </source>
</evidence>
<gene>
    <name evidence="13" type="primary">idi</name>
    <name evidence="13" type="ORF">G8759_08505</name>
</gene>
<dbReference type="InterPro" id="IPR011876">
    <property type="entry name" value="IsopentenylPP_isomerase_typ1"/>
</dbReference>
<evidence type="ECO:0000256" key="8">
    <source>
        <dbReference type="ARBA" id="ARBA00023229"/>
    </source>
</evidence>
<dbReference type="GO" id="GO:0005737">
    <property type="term" value="C:cytoplasm"/>
    <property type="evidence" value="ECO:0007669"/>
    <property type="project" value="TreeGrafter"/>
</dbReference>
<protein>
    <recommendedName>
        <fullName evidence="3 10">Isopentenyl-diphosphate delta-isomerase</fullName>
        <ecNumber evidence="3 10">5.3.3.2</ecNumber>
    </recommendedName>
</protein>
<keyword evidence="7" id="KW-0464">Manganese</keyword>
<evidence type="ECO:0000256" key="5">
    <source>
        <dbReference type="ARBA" id="ARBA00022723"/>
    </source>
</evidence>
<dbReference type="GO" id="GO:0009240">
    <property type="term" value="P:isopentenyl diphosphate biosynthetic process"/>
    <property type="evidence" value="ECO:0007669"/>
    <property type="project" value="TreeGrafter"/>
</dbReference>
<dbReference type="UniPathway" id="UPA00059">
    <property type="reaction ID" value="UER00104"/>
</dbReference>
<evidence type="ECO:0000256" key="9">
    <source>
        <dbReference type="ARBA" id="ARBA00023235"/>
    </source>
</evidence>
<keyword evidence="14" id="KW-1185">Reference proteome</keyword>
<dbReference type="NCBIfam" id="NF002995">
    <property type="entry name" value="PRK03759.1"/>
    <property type="match status" value="1"/>
</dbReference>